<dbReference type="CDD" id="cd00090">
    <property type="entry name" value="HTH_ARSR"/>
    <property type="match status" value="1"/>
</dbReference>
<dbReference type="GO" id="GO:0005829">
    <property type="term" value="C:cytosol"/>
    <property type="evidence" value="ECO:0007669"/>
    <property type="project" value="TreeGrafter"/>
</dbReference>
<dbReference type="Gene3D" id="1.10.10.10">
    <property type="entry name" value="Winged helix-like DNA-binding domain superfamily/Winged helix DNA-binding domain"/>
    <property type="match status" value="1"/>
</dbReference>
<keyword evidence="2" id="KW-0238">DNA-binding</keyword>
<proteinExistence type="predicted"/>
<dbReference type="SMART" id="SM00344">
    <property type="entry name" value="HTH_ASNC"/>
    <property type="match status" value="1"/>
</dbReference>
<sequence>MDRIDRAIIRELTLNGRISNVDLADKVNLTPGPCLRRVQRLEESGTILGYRAVVDTAALGRGFEVILDVDLKAFDRETVYAFEASMAGFDEVTEIRRMFGSPDYFVRVAVSDLQAYEAFLSESVMALPGILKVHSRFTMKSVKSPQ</sequence>
<dbReference type="OrthoDB" id="166264at2"/>
<organism evidence="5 6">
    <name type="scientific">Arthrobacter terricola</name>
    <dbReference type="NCBI Taxonomy" id="2547396"/>
    <lineage>
        <taxon>Bacteria</taxon>
        <taxon>Bacillati</taxon>
        <taxon>Actinomycetota</taxon>
        <taxon>Actinomycetes</taxon>
        <taxon>Micrococcales</taxon>
        <taxon>Micrococcaceae</taxon>
        <taxon>Arthrobacter</taxon>
    </lineage>
</organism>
<reference evidence="5 6" key="1">
    <citation type="submission" date="2019-03" db="EMBL/GenBank/DDBJ databases">
        <title>Whole genome sequence of Arthrobacter sp JH1-1.</title>
        <authorList>
            <person name="Trinh H.N."/>
        </authorList>
    </citation>
    <scope>NUCLEOTIDE SEQUENCE [LARGE SCALE GENOMIC DNA]</scope>
    <source>
        <strain evidence="5 6">JH1-1</strain>
    </source>
</reference>
<feature type="domain" description="HTH asnC-type" evidence="4">
    <location>
        <begin position="1"/>
        <end position="62"/>
    </location>
</feature>
<dbReference type="Pfam" id="PF13412">
    <property type="entry name" value="HTH_24"/>
    <property type="match status" value="1"/>
</dbReference>
<dbReference type="Pfam" id="PF01037">
    <property type="entry name" value="AsnC_trans_reg"/>
    <property type="match status" value="1"/>
</dbReference>
<accession>A0A4R5KBY7</accession>
<protein>
    <submittedName>
        <fullName evidence="5">Lrp/AsnC family transcriptional regulator</fullName>
    </submittedName>
</protein>
<dbReference type="PRINTS" id="PR00033">
    <property type="entry name" value="HTHASNC"/>
</dbReference>
<name>A0A4R5KBY7_9MICC</name>
<evidence type="ECO:0000256" key="3">
    <source>
        <dbReference type="ARBA" id="ARBA00023163"/>
    </source>
</evidence>
<evidence type="ECO:0000256" key="2">
    <source>
        <dbReference type="ARBA" id="ARBA00023125"/>
    </source>
</evidence>
<evidence type="ECO:0000259" key="4">
    <source>
        <dbReference type="PROSITE" id="PS50956"/>
    </source>
</evidence>
<dbReference type="InterPro" id="IPR011008">
    <property type="entry name" value="Dimeric_a/b-barrel"/>
</dbReference>
<keyword evidence="6" id="KW-1185">Reference proteome</keyword>
<dbReference type="InterPro" id="IPR019887">
    <property type="entry name" value="Tscrpt_reg_AsnC/Lrp_C"/>
</dbReference>
<dbReference type="PANTHER" id="PTHR30154">
    <property type="entry name" value="LEUCINE-RESPONSIVE REGULATORY PROTEIN"/>
    <property type="match status" value="1"/>
</dbReference>
<gene>
    <name evidence="5" type="ORF">E1809_17480</name>
</gene>
<dbReference type="PANTHER" id="PTHR30154:SF34">
    <property type="entry name" value="TRANSCRIPTIONAL REGULATOR AZLB"/>
    <property type="match status" value="1"/>
</dbReference>
<evidence type="ECO:0000313" key="5">
    <source>
        <dbReference type="EMBL" id="TDF92701.1"/>
    </source>
</evidence>
<dbReference type="GO" id="GO:0043200">
    <property type="term" value="P:response to amino acid"/>
    <property type="evidence" value="ECO:0007669"/>
    <property type="project" value="TreeGrafter"/>
</dbReference>
<dbReference type="RefSeq" id="WP_133205519.1">
    <property type="nucleotide sequence ID" value="NZ_SMRU01000022.1"/>
</dbReference>
<dbReference type="AlphaFoldDB" id="A0A4R5KBY7"/>
<comment type="caution">
    <text evidence="5">The sequence shown here is derived from an EMBL/GenBank/DDBJ whole genome shotgun (WGS) entry which is preliminary data.</text>
</comment>
<dbReference type="EMBL" id="SMRU01000022">
    <property type="protein sequence ID" value="TDF92701.1"/>
    <property type="molecule type" value="Genomic_DNA"/>
</dbReference>
<dbReference type="InterPro" id="IPR036388">
    <property type="entry name" value="WH-like_DNA-bd_sf"/>
</dbReference>
<dbReference type="GO" id="GO:0043565">
    <property type="term" value="F:sequence-specific DNA binding"/>
    <property type="evidence" value="ECO:0007669"/>
    <property type="project" value="InterPro"/>
</dbReference>
<dbReference type="PROSITE" id="PS00519">
    <property type="entry name" value="HTH_ASNC_1"/>
    <property type="match status" value="1"/>
</dbReference>
<dbReference type="Gene3D" id="3.30.70.920">
    <property type="match status" value="1"/>
</dbReference>
<dbReference type="InterPro" id="IPR036390">
    <property type="entry name" value="WH_DNA-bd_sf"/>
</dbReference>
<dbReference type="InterPro" id="IPR000485">
    <property type="entry name" value="AsnC-type_HTH_dom"/>
</dbReference>
<dbReference type="InterPro" id="IPR019885">
    <property type="entry name" value="Tscrpt_reg_HTH_AsnC-type_CS"/>
</dbReference>
<evidence type="ECO:0000313" key="6">
    <source>
        <dbReference type="Proteomes" id="UP000295511"/>
    </source>
</evidence>
<dbReference type="InterPro" id="IPR019888">
    <property type="entry name" value="Tscrpt_reg_AsnC-like"/>
</dbReference>
<keyword evidence="1" id="KW-0805">Transcription regulation</keyword>
<dbReference type="SUPFAM" id="SSF54909">
    <property type="entry name" value="Dimeric alpha+beta barrel"/>
    <property type="match status" value="1"/>
</dbReference>
<dbReference type="Proteomes" id="UP000295511">
    <property type="component" value="Unassembled WGS sequence"/>
</dbReference>
<keyword evidence="3" id="KW-0804">Transcription</keyword>
<dbReference type="PROSITE" id="PS50956">
    <property type="entry name" value="HTH_ASNC_2"/>
    <property type="match status" value="1"/>
</dbReference>
<evidence type="ECO:0000256" key="1">
    <source>
        <dbReference type="ARBA" id="ARBA00023015"/>
    </source>
</evidence>
<dbReference type="SUPFAM" id="SSF46785">
    <property type="entry name" value="Winged helix' DNA-binding domain"/>
    <property type="match status" value="1"/>
</dbReference>
<dbReference type="InterPro" id="IPR011991">
    <property type="entry name" value="ArsR-like_HTH"/>
</dbReference>